<name>A0AA86QWA1_9EUKA</name>
<protein>
    <submittedName>
        <fullName evidence="2">Hypothetical_protein</fullName>
    </submittedName>
</protein>
<gene>
    <name evidence="1" type="ORF">HINF_LOCUS52017</name>
    <name evidence="2" type="ORF">HINF_LOCUS54156</name>
</gene>
<evidence type="ECO:0000313" key="1">
    <source>
        <dbReference type="EMBL" id="CAI9964372.1"/>
    </source>
</evidence>
<comment type="caution">
    <text evidence="1">The sequence shown here is derived from an EMBL/GenBank/DDBJ whole genome shotgun (WGS) entry which is preliminary data.</text>
</comment>
<reference evidence="1" key="1">
    <citation type="submission" date="2023-06" db="EMBL/GenBank/DDBJ databases">
        <authorList>
            <person name="Kurt Z."/>
        </authorList>
    </citation>
    <scope>NUCLEOTIDE SEQUENCE</scope>
</reference>
<evidence type="ECO:0000313" key="2">
    <source>
        <dbReference type="EMBL" id="CAL6069812.1"/>
    </source>
</evidence>
<organism evidence="1">
    <name type="scientific">Hexamita inflata</name>
    <dbReference type="NCBI Taxonomy" id="28002"/>
    <lineage>
        <taxon>Eukaryota</taxon>
        <taxon>Metamonada</taxon>
        <taxon>Diplomonadida</taxon>
        <taxon>Hexamitidae</taxon>
        <taxon>Hexamitinae</taxon>
        <taxon>Hexamita</taxon>
    </lineage>
</organism>
<dbReference type="EMBL" id="CATOUU010000976">
    <property type="protein sequence ID" value="CAI9964372.1"/>
    <property type="molecule type" value="Genomic_DNA"/>
</dbReference>
<dbReference type="AlphaFoldDB" id="A0AA86QWA1"/>
<evidence type="ECO:0000313" key="3">
    <source>
        <dbReference type="Proteomes" id="UP001642409"/>
    </source>
</evidence>
<dbReference type="Proteomes" id="UP001642409">
    <property type="component" value="Unassembled WGS sequence"/>
</dbReference>
<reference evidence="2 3" key="2">
    <citation type="submission" date="2024-07" db="EMBL/GenBank/DDBJ databases">
        <authorList>
            <person name="Akdeniz Z."/>
        </authorList>
    </citation>
    <scope>NUCLEOTIDE SEQUENCE [LARGE SCALE GENOMIC DNA]</scope>
</reference>
<sequence>MNKYFEYTITVDTKFSDKHVMEGAVEMIHEQFEDAVVQQNENNAIIKVNQDDIDIIKNMLATSDIKFTVEQNKEPKQSDFFYLYFATCVEITDHLRDYVFLKLRWKQVVQRLQIRKHQSKIHIKNQIAIILTQKLISEPDP</sequence>
<accession>A0AA86QWA1</accession>
<proteinExistence type="predicted"/>
<dbReference type="EMBL" id="CAXDID020000280">
    <property type="protein sequence ID" value="CAL6069812.1"/>
    <property type="molecule type" value="Genomic_DNA"/>
</dbReference>
<keyword evidence="3" id="KW-1185">Reference proteome</keyword>